<organism evidence="3 4">
    <name type="scientific">Gibberella nygamai</name>
    <name type="common">Bean root rot disease fungus</name>
    <name type="synonym">Fusarium nygamai</name>
    <dbReference type="NCBI Taxonomy" id="42673"/>
    <lineage>
        <taxon>Eukaryota</taxon>
        <taxon>Fungi</taxon>
        <taxon>Dikarya</taxon>
        <taxon>Ascomycota</taxon>
        <taxon>Pezizomycotina</taxon>
        <taxon>Sordariomycetes</taxon>
        <taxon>Hypocreomycetidae</taxon>
        <taxon>Hypocreales</taxon>
        <taxon>Nectriaceae</taxon>
        <taxon>Fusarium</taxon>
        <taxon>Fusarium fujikuroi species complex</taxon>
    </lineage>
</organism>
<name>A0A2K0VZ03_GIBNY</name>
<gene>
    <name evidence="3" type="ORF">FNYG_11411</name>
</gene>
<dbReference type="STRING" id="42673.A0A2K0VZ03"/>
<evidence type="ECO:0000313" key="3">
    <source>
        <dbReference type="EMBL" id="PNP75268.1"/>
    </source>
</evidence>
<dbReference type="Pfam" id="PF07876">
    <property type="entry name" value="Dabb"/>
    <property type="match status" value="1"/>
</dbReference>
<dbReference type="InterPro" id="IPR011008">
    <property type="entry name" value="Dimeric_a/b-barrel"/>
</dbReference>
<protein>
    <recommendedName>
        <fullName evidence="2">Stress-response A/B barrel domain-containing protein</fullName>
    </recommendedName>
</protein>
<dbReference type="PANTHER" id="PTHR33178">
    <property type="match status" value="1"/>
</dbReference>
<dbReference type="InterPro" id="IPR013097">
    <property type="entry name" value="Dabb"/>
</dbReference>
<accession>A0A2K0VZ03</accession>
<dbReference type="InterPro" id="IPR044662">
    <property type="entry name" value="HS1/DABB1-like"/>
</dbReference>
<feature type="domain" description="Stress-response A/B barrel" evidence="2">
    <location>
        <begin position="1"/>
        <end position="61"/>
    </location>
</feature>
<dbReference type="PROSITE" id="PS51502">
    <property type="entry name" value="S_R_A_B_BARREL"/>
    <property type="match status" value="1"/>
</dbReference>
<dbReference type="OrthoDB" id="1601230at2759"/>
<dbReference type="Proteomes" id="UP000236664">
    <property type="component" value="Unassembled WGS sequence"/>
</dbReference>
<evidence type="ECO:0000313" key="4">
    <source>
        <dbReference type="Proteomes" id="UP000236664"/>
    </source>
</evidence>
<dbReference type="PANTHER" id="PTHR33178:SF10">
    <property type="entry name" value="STRESS-RESPONSE A_B BARREL DOMAIN-CONTAINING PROTEIN"/>
    <property type="match status" value="1"/>
</dbReference>
<reference evidence="3 4" key="1">
    <citation type="submission" date="2017-06" db="EMBL/GenBank/DDBJ databases">
        <title>Genome of Fusarium nygamai isolate CS10214.</title>
        <authorList>
            <person name="Gardiner D.M."/>
            <person name="Obanor F."/>
            <person name="Kazan K."/>
        </authorList>
    </citation>
    <scope>NUCLEOTIDE SEQUENCE [LARGE SCALE GENOMIC DNA]</scope>
    <source>
        <strain evidence="3 4">CS10214</strain>
    </source>
</reference>
<dbReference type="SUPFAM" id="SSF54909">
    <property type="entry name" value="Dimeric alpha+beta barrel"/>
    <property type="match status" value="1"/>
</dbReference>
<evidence type="ECO:0000259" key="2">
    <source>
        <dbReference type="PROSITE" id="PS51502"/>
    </source>
</evidence>
<proteinExistence type="predicted"/>
<keyword evidence="4" id="KW-1185">Reference proteome</keyword>
<comment type="subunit">
    <text evidence="1">Homodimer.</text>
</comment>
<sequence>MSLQGGKDNSPEGMQNGITHGFVATFESAEDRDYYVKTDPAHRAFIAKVGGLVEKAIVVDFTNGVY</sequence>
<evidence type="ECO:0000256" key="1">
    <source>
        <dbReference type="ARBA" id="ARBA00011738"/>
    </source>
</evidence>
<dbReference type="AlphaFoldDB" id="A0A2K0VZ03"/>
<comment type="caution">
    <text evidence="3">The sequence shown here is derived from an EMBL/GenBank/DDBJ whole genome shotgun (WGS) entry which is preliminary data.</text>
</comment>
<dbReference type="EMBL" id="MTQA01000170">
    <property type="protein sequence ID" value="PNP75268.1"/>
    <property type="molecule type" value="Genomic_DNA"/>
</dbReference>
<dbReference type="Gene3D" id="3.30.70.100">
    <property type="match status" value="1"/>
</dbReference>